<evidence type="ECO:0000256" key="1">
    <source>
        <dbReference type="SAM" id="Phobius"/>
    </source>
</evidence>
<protein>
    <submittedName>
        <fullName evidence="2">Uncharacterized protein</fullName>
    </submittedName>
</protein>
<dbReference type="EMBL" id="BGZK01000144">
    <property type="protein sequence ID" value="GBP22823.1"/>
    <property type="molecule type" value="Genomic_DNA"/>
</dbReference>
<feature type="transmembrane region" description="Helical" evidence="1">
    <location>
        <begin position="68"/>
        <end position="90"/>
    </location>
</feature>
<comment type="caution">
    <text evidence="2">The sequence shown here is derived from an EMBL/GenBank/DDBJ whole genome shotgun (WGS) entry which is preliminary data.</text>
</comment>
<dbReference type="Proteomes" id="UP000299102">
    <property type="component" value="Unassembled WGS sequence"/>
</dbReference>
<keyword evidence="1" id="KW-1133">Transmembrane helix</keyword>
<accession>A0A4C1U8R3</accession>
<keyword evidence="3" id="KW-1185">Reference proteome</keyword>
<organism evidence="2 3">
    <name type="scientific">Eumeta variegata</name>
    <name type="common">Bagworm moth</name>
    <name type="synonym">Eumeta japonica</name>
    <dbReference type="NCBI Taxonomy" id="151549"/>
    <lineage>
        <taxon>Eukaryota</taxon>
        <taxon>Metazoa</taxon>
        <taxon>Ecdysozoa</taxon>
        <taxon>Arthropoda</taxon>
        <taxon>Hexapoda</taxon>
        <taxon>Insecta</taxon>
        <taxon>Pterygota</taxon>
        <taxon>Neoptera</taxon>
        <taxon>Endopterygota</taxon>
        <taxon>Lepidoptera</taxon>
        <taxon>Glossata</taxon>
        <taxon>Ditrysia</taxon>
        <taxon>Tineoidea</taxon>
        <taxon>Psychidae</taxon>
        <taxon>Oiketicinae</taxon>
        <taxon>Eumeta</taxon>
    </lineage>
</organism>
<dbReference type="AlphaFoldDB" id="A0A4C1U8R3"/>
<proteinExistence type="predicted"/>
<sequence>MERSTATNKFCIPWPYNAQYGAFLLKALRRRAVQSCGDNKDDRRLVRNFLTVADTQSLSFKLLQVVHFGVRLPFLCLSLILTYLIILLQFGKLVKDPLMSNTIY</sequence>
<evidence type="ECO:0000313" key="2">
    <source>
        <dbReference type="EMBL" id="GBP22823.1"/>
    </source>
</evidence>
<keyword evidence="1" id="KW-0812">Transmembrane</keyword>
<evidence type="ECO:0000313" key="3">
    <source>
        <dbReference type="Proteomes" id="UP000299102"/>
    </source>
</evidence>
<reference evidence="2 3" key="1">
    <citation type="journal article" date="2019" name="Commun. Biol.">
        <title>The bagworm genome reveals a unique fibroin gene that provides high tensile strength.</title>
        <authorList>
            <person name="Kono N."/>
            <person name="Nakamura H."/>
            <person name="Ohtoshi R."/>
            <person name="Tomita M."/>
            <person name="Numata K."/>
            <person name="Arakawa K."/>
        </authorList>
    </citation>
    <scope>NUCLEOTIDE SEQUENCE [LARGE SCALE GENOMIC DNA]</scope>
</reference>
<keyword evidence="1" id="KW-0472">Membrane</keyword>
<name>A0A4C1U8R3_EUMVA</name>
<gene>
    <name evidence="2" type="ORF">EVAR_17177_1</name>
</gene>